<dbReference type="Proteomes" id="UP001566132">
    <property type="component" value="Unassembled WGS sequence"/>
</dbReference>
<protein>
    <submittedName>
        <fullName evidence="1">Uncharacterized protein</fullName>
    </submittedName>
</protein>
<comment type="caution">
    <text evidence="1">The sequence shown here is derived from an EMBL/GenBank/DDBJ whole genome shotgun (WGS) entry which is preliminary data.</text>
</comment>
<gene>
    <name evidence="1" type="ORF">ABEB36_009150</name>
</gene>
<proteinExistence type="predicted"/>
<keyword evidence="2" id="KW-1185">Reference proteome</keyword>
<dbReference type="EMBL" id="JBDJPC010000006">
    <property type="protein sequence ID" value="KAL1498337.1"/>
    <property type="molecule type" value="Genomic_DNA"/>
</dbReference>
<accession>A0ABD1ETA5</accession>
<reference evidence="1 2" key="1">
    <citation type="submission" date="2024-05" db="EMBL/GenBank/DDBJ databases">
        <title>Genetic variation in Jamaican populations of the coffee berry borer (Hypothenemus hampei).</title>
        <authorList>
            <person name="Errbii M."/>
            <person name="Myrie A."/>
        </authorList>
    </citation>
    <scope>NUCLEOTIDE SEQUENCE [LARGE SCALE GENOMIC DNA]</scope>
    <source>
        <strain evidence="1">JA-Hopewell-2020-01-JO</strain>
        <tissue evidence="1">Whole body</tissue>
    </source>
</reference>
<evidence type="ECO:0000313" key="1">
    <source>
        <dbReference type="EMBL" id="KAL1498337.1"/>
    </source>
</evidence>
<organism evidence="1 2">
    <name type="scientific">Hypothenemus hampei</name>
    <name type="common">Coffee berry borer</name>
    <dbReference type="NCBI Taxonomy" id="57062"/>
    <lineage>
        <taxon>Eukaryota</taxon>
        <taxon>Metazoa</taxon>
        <taxon>Ecdysozoa</taxon>
        <taxon>Arthropoda</taxon>
        <taxon>Hexapoda</taxon>
        <taxon>Insecta</taxon>
        <taxon>Pterygota</taxon>
        <taxon>Neoptera</taxon>
        <taxon>Endopterygota</taxon>
        <taxon>Coleoptera</taxon>
        <taxon>Polyphaga</taxon>
        <taxon>Cucujiformia</taxon>
        <taxon>Curculionidae</taxon>
        <taxon>Scolytinae</taxon>
        <taxon>Hypothenemus</taxon>
    </lineage>
</organism>
<name>A0ABD1ETA5_HYPHA</name>
<evidence type="ECO:0000313" key="2">
    <source>
        <dbReference type="Proteomes" id="UP001566132"/>
    </source>
</evidence>
<sequence>MDRQQRVVNDVAKSDILEEPRQKNCRQTTQYIQVKPLMVNTRPKRTKQVLALNKDKPNVAIGMCLPLGRIYSSLNLTRTQTSSCVKEQGKTRTHILGHCSKFRRNMIHGRQALNPET</sequence>
<dbReference type="AlphaFoldDB" id="A0ABD1ETA5"/>